<accession>A0A411YIN9</accession>
<feature type="domain" description="Deacetylase sirtuin-type" evidence="5">
    <location>
        <begin position="4"/>
        <end position="285"/>
    </location>
</feature>
<dbReference type="EC" id="2.3.1.286" evidence="1"/>
<dbReference type="SUPFAM" id="SSF52467">
    <property type="entry name" value="DHS-like NAD/FAD-binding domain"/>
    <property type="match status" value="1"/>
</dbReference>
<evidence type="ECO:0000313" key="6">
    <source>
        <dbReference type="EMBL" id="QBI20942.1"/>
    </source>
</evidence>
<sequence length="285" mass="30766">MWGSEVIDREIAGLVDRSVAEDGLVVVLTGAGVSAESGIPTFRGPEGYWTVGSAVHTPQEIATAAMFARAPEAVWGWYLFRLGVVREAEPNAAHRAIAELDATLSDRFVLITQNVDGLHQRAGSTPGRTYEIHGSLGRMRCSEPCQRELLPLPDEIPAKDRDEALTDHERQLLTCPRCGAWTRPHVLWFDEAYDEAWFRLDSSLDAAGRASLVVTVGTSGATNLPNLVVQQVVRSGGALLDVNPEDNPFGDLARRVERGAAIRAPASQAVPELADRIAVAASAPR</sequence>
<dbReference type="OrthoDB" id="9800582at2"/>
<dbReference type="InterPro" id="IPR050134">
    <property type="entry name" value="NAD-dep_sirtuin_deacylases"/>
</dbReference>
<dbReference type="EMBL" id="CP036402">
    <property type="protein sequence ID" value="QBI20942.1"/>
    <property type="molecule type" value="Genomic_DNA"/>
</dbReference>
<evidence type="ECO:0000256" key="1">
    <source>
        <dbReference type="ARBA" id="ARBA00012928"/>
    </source>
</evidence>
<dbReference type="Gene3D" id="3.30.1600.10">
    <property type="entry name" value="SIR2/SIRT2 'Small Domain"/>
    <property type="match status" value="1"/>
</dbReference>
<keyword evidence="3" id="KW-0520">NAD</keyword>
<feature type="binding site" evidence="4">
    <location>
        <position position="178"/>
    </location>
    <ligand>
        <name>Zn(2+)</name>
        <dbReference type="ChEBI" id="CHEBI:29105"/>
    </ligand>
</feature>
<dbReference type="InterPro" id="IPR029035">
    <property type="entry name" value="DHS-like_NAD/FAD-binding_dom"/>
</dbReference>
<keyword evidence="2" id="KW-0808">Transferase</keyword>
<dbReference type="PANTHER" id="PTHR11085:SF10">
    <property type="entry name" value="NAD-DEPENDENT PROTEIN DEACYLASE SIRTUIN-5, MITOCHONDRIAL-RELATED"/>
    <property type="match status" value="1"/>
</dbReference>
<dbReference type="GO" id="GO:0017136">
    <property type="term" value="F:histone deacetylase activity, NAD-dependent"/>
    <property type="evidence" value="ECO:0007669"/>
    <property type="project" value="TreeGrafter"/>
</dbReference>
<reference evidence="6 7" key="1">
    <citation type="submission" date="2019-01" db="EMBL/GenBank/DDBJ databases">
        <title>Egibacter rhizosphaerae EGI 80759T.</title>
        <authorList>
            <person name="Chen D.-D."/>
            <person name="Tian Y."/>
            <person name="Jiao J.-Y."/>
            <person name="Zhang X.-T."/>
            <person name="Zhang Y.-G."/>
            <person name="Zhang Y."/>
            <person name="Xiao M."/>
            <person name="Shu W.-S."/>
            <person name="Li W.-J."/>
        </authorList>
    </citation>
    <scope>NUCLEOTIDE SEQUENCE [LARGE SCALE GENOMIC DNA]</scope>
    <source>
        <strain evidence="6 7">EGI 80759</strain>
    </source>
</reference>
<dbReference type="InterPro" id="IPR003000">
    <property type="entry name" value="Sirtuin"/>
</dbReference>
<evidence type="ECO:0000256" key="3">
    <source>
        <dbReference type="ARBA" id="ARBA00023027"/>
    </source>
</evidence>
<dbReference type="PROSITE" id="PS50305">
    <property type="entry name" value="SIRTUIN"/>
    <property type="match status" value="1"/>
</dbReference>
<name>A0A411YIN9_9ACTN</name>
<feature type="binding site" evidence="4">
    <location>
        <position position="145"/>
    </location>
    <ligand>
        <name>Zn(2+)</name>
        <dbReference type="ChEBI" id="CHEBI:29105"/>
    </ligand>
</feature>
<dbReference type="InterPro" id="IPR026591">
    <property type="entry name" value="Sirtuin_cat_small_dom_sf"/>
</dbReference>
<dbReference type="PANTHER" id="PTHR11085">
    <property type="entry name" value="NAD-DEPENDENT PROTEIN DEACYLASE SIRTUIN-5, MITOCHONDRIAL-RELATED"/>
    <property type="match status" value="1"/>
</dbReference>
<evidence type="ECO:0000313" key="7">
    <source>
        <dbReference type="Proteomes" id="UP000291469"/>
    </source>
</evidence>
<dbReference type="GO" id="GO:0070403">
    <property type="term" value="F:NAD+ binding"/>
    <property type="evidence" value="ECO:0007669"/>
    <property type="project" value="InterPro"/>
</dbReference>
<feature type="binding site" evidence="4">
    <location>
        <position position="141"/>
    </location>
    <ligand>
        <name>Zn(2+)</name>
        <dbReference type="ChEBI" id="CHEBI:29105"/>
    </ligand>
</feature>
<dbReference type="KEGG" id="erz:ER308_16085"/>
<feature type="active site" description="Proton acceptor" evidence="4">
    <location>
        <position position="133"/>
    </location>
</feature>
<feature type="binding site" evidence="4">
    <location>
        <position position="175"/>
    </location>
    <ligand>
        <name>Zn(2+)</name>
        <dbReference type="ChEBI" id="CHEBI:29105"/>
    </ligand>
</feature>
<keyword evidence="4" id="KW-0479">Metal-binding</keyword>
<dbReference type="AlphaFoldDB" id="A0A411YIN9"/>
<evidence type="ECO:0000256" key="2">
    <source>
        <dbReference type="ARBA" id="ARBA00022679"/>
    </source>
</evidence>
<gene>
    <name evidence="6" type="ORF">ER308_16085</name>
</gene>
<proteinExistence type="predicted"/>
<dbReference type="Proteomes" id="UP000291469">
    <property type="component" value="Chromosome"/>
</dbReference>
<keyword evidence="7" id="KW-1185">Reference proteome</keyword>
<keyword evidence="4" id="KW-0862">Zinc</keyword>
<dbReference type="RefSeq" id="WP_131155935.1">
    <property type="nucleotide sequence ID" value="NZ_CP036402.1"/>
</dbReference>
<protein>
    <recommendedName>
        <fullName evidence="1">protein acetyllysine N-acetyltransferase</fullName>
        <ecNumber evidence="1">2.3.1.286</ecNumber>
    </recommendedName>
</protein>
<dbReference type="GO" id="GO:0046872">
    <property type="term" value="F:metal ion binding"/>
    <property type="evidence" value="ECO:0007669"/>
    <property type="project" value="UniProtKB-KW"/>
</dbReference>
<dbReference type="Pfam" id="PF02146">
    <property type="entry name" value="SIR2"/>
    <property type="match status" value="1"/>
</dbReference>
<dbReference type="InterPro" id="IPR026590">
    <property type="entry name" value="Ssirtuin_cat_dom"/>
</dbReference>
<dbReference type="Gene3D" id="3.40.50.1220">
    <property type="entry name" value="TPP-binding domain"/>
    <property type="match status" value="1"/>
</dbReference>
<evidence type="ECO:0000259" key="5">
    <source>
        <dbReference type="PROSITE" id="PS50305"/>
    </source>
</evidence>
<evidence type="ECO:0000256" key="4">
    <source>
        <dbReference type="PROSITE-ProRule" id="PRU00236"/>
    </source>
</evidence>
<organism evidence="6 7">
    <name type="scientific">Egibacter rhizosphaerae</name>
    <dbReference type="NCBI Taxonomy" id="1670831"/>
    <lineage>
        <taxon>Bacteria</taxon>
        <taxon>Bacillati</taxon>
        <taxon>Actinomycetota</taxon>
        <taxon>Nitriliruptoria</taxon>
        <taxon>Egibacterales</taxon>
        <taxon>Egibacteraceae</taxon>
        <taxon>Egibacter</taxon>
    </lineage>
</organism>